<evidence type="ECO:0000313" key="5">
    <source>
        <dbReference type="Proteomes" id="UP000032417"/>
    </source>
</evidence>
<accession>A0A098C2H3</accession>
<dbReference type="InterPro" id="IPR002931">
    <property type="entry name" value="Transglutaminase-like"/>
</dbReference>
<dbReference type="SMART" id="SM00460">
    <property type="entry name" value="TGc"/>
    <property type="match status" value="1"/>
</dbReference>
<gene>
    <name evidence="2" type="primary">def</name>
    <name evidence="4" type="ORF">ING2E5B_2385</name>
</gene>
<evidence type="ECO:0000313" key="4">
    <source>
        <dbReference type="EMBL" id="CEA17110.1"/>
    </source>
</evidence>
<comment type="catalytic activity">
    <reaction evidence="2">
        <text>N-terminal N-formyl-L-methionyl-[peptide] + H2O = N-terminal L-methionyl-[peptide] + formate</text>
        <dbReference type="Rhea" id="RHEA:24420"/>
        <dbReference type="Rhea" id="RHEA-COMP:10639"/>
        <dbReference type="Rhea" id="RHEA-COMP:10640"/>
        <dbReference type="ChEBI" id="CHEBI:15377"/>
        <dbReference type="ChEBI" id="CHEBI:15740"/>
        <dbReference type="ChEBI" id="CHEBI:49298"/>
        <dbReference type="ChEBI" id="CHEBI:64731"/>
        <dbReference type="EC" id="3.5.1.88"/>
    </reaction>
</comment>
<protein>
    <recommendedName>
        <fullName evidence="2">Peptide deformylase</fullName>
        <shortName evidence="2">PDF</shortName>
        <ecNumber evidence="2">3.5.1.88</ecNumber>
    </recommendedName>
    <alternativeName>
        <fullName evidence="2">Polypeptide deformylase</fullName>
    </alternativeName>
</protein>
<dbReference type="STRING" id="1562970.ING2E5B_2385"/>
<feature type="binding site" evidence="2">
    <location>
        <position position="188"/>
    </location>
    <ligand>
        <name>Fe cation</name>
        <dbReference type="ChEBI" id="CHEBI:24875"/>
    </ligand>
</feature>
<comment type="cofactor">
    <cofactor evidence="2">
        <name>Fe(2+)</name>
        <dbReference type="ChEBI" id="CHEBI:29033"/>
    </cofactor>
    <text evidence="2">Binds 1 Fe(2+) ion.</text>
</comment>
<keyword evidence="2" id="KW-0479">Metal-binding</keyword>
<feature type="domain" description="Transglutaminase-like" evidence="3">
    <location>
        <begin position="488"/>
        <end position="549"/>
    </location>
</feature>
<dbReference type="PANTHER" id="PTHR38339:SF1">
    <property type="entry name" value="TRANSGLUTAMINASE-LIKE DOMAIN-CONTAINING PROTEIN"/>
    <property type="match status" value="1"/>
</dbReference>
<evidence type="ECO:0000256" key="1">
    <source>
        <dbReference type="ARBA" id="ARBA00010759"/>
    </source>
</evidence>
<dbReference type="InterPro" id="IPR038765">
    <property type="entry name" value="Papain-like_cys_pep_sf"/>
</dbReference>
<evidence type="ECO:0000259" key="3">
    <source>
        <dbReference type="SMART" id="SM00460"/>
    </source>
</evidence>
<evidence type="ECO:0000256" key="2">
    <source>
        <dbReference type="HAMAP-Rule" id="MF_00163"/>
    </source>
</evidence>
<comment type="similarity">
    <text evidence="1 2">Belongs to the polypeptide deformylase family.</text>
</comment>
<dbReference type="PRINTS" id="PR01576">
    <property type="entry name" value="PDEFORMYLASE"/>
</dbReference>
<keyword evidence="2" id="KW-0378">Hydrolase</keyword>
<dbReference type="EMBL" id="LN515532">
    <property type="protein sequence ID" value="CEA17110.1"/>
    <property type="molecule type" value="Genomic_DNA"/>
</dbReference>
<dbReference type="Proteomes" id="UP000032417">
    <property type="component" value="Chromosome 1"/>
</dbReference>
<dbReference type="HAMAP" id="MF_00163">
    <property type="entry name" value="Pep_deformylase"/>
    <property type="match status" value="1"/>
</dbReference>
<name>A0A098C2H3_9BACT</name>
<dbReference type="GO" id="GO:0046872">
    <property type="term" value="F:metal ion binding"/>
    <property type="evidence" value="ECO:0007669"/>
    <property type="project" value="UniProtKB-KW"/>
</dbReference>
<sequence length="626" mass="72548">MVMKFKTLASILFSFQFTLIFSQSFTERELEIIYNGDEDSPFRVLQTTDKVDSLILRMESADIDADSIAGNEDLRYFLKRLKNTLYASGGVGIAAPQVGVLKNIFLFMRMNHPEQLVETALNPKIVSHPIETVCFERDGCLSIPELRGNSIRFPWIDVEYYDDSGNLINERLEGYSRMGDFTSVIFQHEYDHLNGILFIDRLCQPLINSDELDRRVALDFNKSRDDIVKWIQSNHNFTPTEKQLDEWEESGILEFRIIEGEKRYFRNAAPNIFRVNADARQFINSSIIKSAEAGAKNILDTHLNEISETDIKGKYVLPEVSTHVKYTITVPESEVNYGETVKAWLPYPRMDIDRQTNVSFINASQDNYILSEDQTEHTSIYMEQVAKKGEPITFSVEFSFTSQGEWFDLSQITPKPYNKDSELYRKYTSQKPPHIVFSENIRSLTDSITRNDKSEIENLQSIYSYITSNFPWASALEYSTIPNIPEYVLQYNKGDCGQVALLLISMLRYKGIPARWQSGWMTHPGEVNLHDWAEVYFEGVGWIPVDVSFGRGEPLNNRIGRKFFMSGIDSYRLYINNDFSGKFYPAKQFPRSETVDFQRGEVETEKENLYFNKWDYKLEIISQKKE</sequence>
<dbReference type="HOGENOM" id="CLU_436690_0_0_10"/>
<reference evidence="4 5" key="1">
    <citation type="submission" date="2014-08" db="EMBL/GenBank/DDBJ databases">
        <authorList>
            <person name="Wibberg D."/>
        </authorList>
    </citation>
    <scope>NUCLEOTIDE SEQUENCE [LARGE SCALE GENOMIC DNA]</scope>
    <source>
        <strain evidence="5">ING2-E5B</strain>
    </source>
</reference>
<dbReference type="PATRIC" id="fig|1562970.3.peg.2359"/>
<dbReference type="Pfam" id="PF01327">
    <property type="entry name" value="Pep_deformylase"/>
    <property type="match status" value="1"/>
</dbReference>
<dbReference type="InterPro" id="IPR036821">
    <property type="entry name" value="Peptide_deformylase_sf"/>
</dbReference>
<dbReference type="KEGG" id="pbt:ING2E5B_2385"/>
<dbReference type="CDD" id="cd00487">
    <property type="entry name" value="Pep_deformylase"/>
    <property type="match status" value="1"/>
</dbReference>
<dbReference type="SUPFAM" id="SSF56420">
    <property type="entry name" value="Peptide deformylase"/>
    <property type="match status" value="1"/>
</dbReference>
<feature type="binding site" evidence="2">
    <location>
        <position position="140"/>
    </location>
    <ligand>
        <name>Fe cation</name>
        <dbReference type="ChEBI" id="CHEBI:24875"/>
    </ligand>
</feature>
<dbReference type="Pfam" id="PF01841">
    <property type="entry name" value="Transglut_core"/>
    <property type="match status" value="1"/>
</dbReference>
<proteinExistence type="inferred from homology"/>
<dbReference type="GO" id="GO:0042586">
    <property type="term" value="F:peptide deformylase activity"/>
    <property type="evidence" value="ECO:0007669"/>
    <property type="project" value="UniProtKB-UniRule"/>
</dbReference>
<dbReference type="SUPFAM" id="SSF54001">
    <property type="entry name" value="Cysteine proteinases"/>
    <property type="match status" value="1"/>
</dbReference>
<dbReference type="InterPro" id="IPR023635">
    <property type="entry name" value="Peptide_deformylase"/>
</dbReference>
<dbReference type="AlphaFoldDB" id="A0A098C2H3"/>
<dbReference type="PANTHER" id="PTHR38339">
    <property type="entry name" value="TRANSGLUTAMINASE DOMAIN PROTEIN"/>
    <property type="match status" value="1"/>
</dbReference>
<dbReference type="Gene3D" id="3.90.45.10">
    <property type="entry name" value="Peptide deformylase"/>
    <property type="match status" value="1"/>
</dbReference>
<feature type="active site" evidence="2">
    <location>
        <position position="189"/>
    </location>
</feature>
<keyword evidence="5" id="KW-1185">Reference proteome</keyword>
<keyword evidence="2" id="KW-0408">Iron</keyword>
<dbReference type="Gene3D" id="3.10.620.30">
    <property type="match status" value="1"/>
</dbReference>
<dbReference type="EC" id="3.5.1.88" evidence="2"/>
<feature type="binding site" evidence="2">
    <location>
        <position position="192"/>
    </location>
    <ligand>
        <name>Fe cation</name>
        <dbReference type="ChEBI" id="CHEBI:24875"/>
    </ligand>
</feature>
<keyword evidence="2" id="KW-0648">Protein biosynthesis</keyword>
<comment type="function">
    <text evidence="2">Removes the formyl group from the N-terminal Met of newly synthesized proteins. Requires at least a dipeptide for an efficient rate of reaction. N-terminal L-methionine is a prerequisite for activity but the enzyme has broad specificity at other positions.</text>
</comment>
<dbReference type="GO" id="GO:0006412">
    <property type="term" value="P:translation"/>
    <property type="evidence" value="ECO:0007669"/>
    <property type="project" value="UniProtKB-UniRule"/>
</dbReference>
<organism evidence="4 5">
    <name type="scientific">Fermentimonas caenicola</name>
    <dbReference type="NCBI Taxonomy" id="1562970"/>
    <lineage>
        <taxon>Bacteria</taxon>
        <taxon>Pseudomonadati</taxon>
        <taxon>Bacteroidota</taxon>
        <taxon>Bacteroidia</taxon>
        <taxon>Bacteroidales</taxon>
        <taxon>Dysgonomonadaceae</taxon>
        <taxon>Fermentimonas</taxon>
    </lineage>
</organism>